<dbReference type="CDD" id="cd17920">
    <property type="entry name" value="DEXHc_RecQ"/>
    <property type="match status" value="1"/>
</dbReference>
<dbReference type="InterPro" id="IPR027417">
    <property type="entry name" value="P-loop_NTPase"/>
</dbReference>
<dbReference type="PANTHER" id="PTHR13710:SF105">
    <property type="entry name" value="ATP-DEPENDENT DNA HELICASE Q1"/>
    <property type="match status" value="1"/>
</dbReference>
<keyword evidence="16" id="KW-1185">Reference proteome</keyword>
<dbReference type="RefSeq" id="WP_114809660.1">
    <property type="nucleotide sequence ID" value="NZ_CP139965.1"/>
</dbReference>
<evidence type="ECO:0000256" key="12">
    <source>
        <dbReference type="ARBA" id="ARBA00044550"/>
    </source>
</evidence>
<evidence type="ECO:0000256" key="1">
    <source>
        <dbReference type="ARBA" id="ARBA00005446"/>
    </source>
</evidence>
<keyword evidence="7" id="KW-0238">DNA-binding</keyword>
<dbReference type="Gene3D" id="1.10.10.10">
    <property type="entry name" value="Winged helix-like DNA-binding domain superfamily/Winged helix DNA-binding domain"/>
    <property type="match status" value="1"/>
</dbReference>
<dbReference type="InterPro" id="IPR032284">
    <property type="entry name" value="RecQ_Zn-bd"/>
</dbReference>
<dbReference type="PROSITE" id="PS51194">
    <property type="entry name" value="HELICASE_CTER"/>
    <property type="match status" value="1"/>
</dbReference>
<reference evidence="15 16" key="1">
    <citation type="submission" date="2023-12" db="EMBL/GenBank/DDBJ databases">
        <title>Genome sequencing and assembly of bacterial species from a model synthetic community.</title>
        <authorList>
            <person name="Hogle S.L."/>
        </authorList>
    </citation>
    <scope>NUCLEOTIDE SEQUENCE [LARGE SCALE GENOMIC DNA]</scope>
    <source>
        <strain evidence="15 16">HAMBI 2494</strain>
    </source>
</reference>
<evidence type="ECO:0000256" key="3">
    <source>
        <dbReference type="ARBA" id="ARBA00022741"/>
    </source>
</evidence>
<keyword evidence="2" id="KW-0479">Metal-binding</keyword>
<evidence type="ECO:0000256" key="6">
    <source>
        <dbReference type="ARBA" id="ARBA00022840"/>
    </source>
</evidence>
<keyword evidence="3" id="KW-0547">Nucleotide-binding</keyword>
<dbReference type="PROSITE" id="PS51192">
    <property type="entry name" value="HELICASE_ATP_BIND_1"/>
    <property type="match status" value="1"/>
</dbReference>
<evidence type="ECO:0000256" key="5">
    <source>
        <dbReference type="ARBA" id="ARBA00022806"/>
    </source>
</evidence>
<evidence type="ECO:0000259" key="14">
    <source>
        <dbReference type="PROSITE" id="PS51194"/>
    </source>
</evidence>
<dbReference type="SMART" id="SM00490">
    <property type="entry name" value="HELICc"/>
    <property type="match status" value="1"/>
</dbReference>
<dbReference type="Proteomes" id="UP001325479">
    <property type="component" value="Chromosome"/>
</dbReference>
<dbReference type="InterPro" id="IPR001650">
    <property type="entry name" value="Helicase_C-like"/>
</dbReference>
<keyword evidence="8" id="KW-0413">Isomerase</keyword>
<accession>A0ABZ0WTW4</accession>
<dbReference type="EC" id="5.6.2.4" evidence="10"/>
<feature type="domain" description="Helicase ATP-binding" evidence="13">
    <location>
        <begin position="22"/>
        <end position="193"/>
    </location>
</feature>
<dbReference type="InterPro" id="IPR011545">
    <property type="entry name" value="DEAD/DEAH_box_helicase_dom"/>
</dbReference>
<evidence type="ECO:0000256" key="9">
    <source>
        <dbReference type="ARBA" id="ARBA00034617"/>
    </source>
</evidence>
<dbReference type="PANTHER" id="PTHR13710">
    <property type="entry name" value="DNA HELICASE RECQ FAMILY MEMBER"/>
    <property type="match status" value="1"/>
</dbReference>
<sequence>MRKTMREHFGIASLRDGQKDIIRSVIAGRDTLAVMPTGAGKSLCYQLPALHLPGLTLVVSPLIALMKDQADKLAANHVQSVLVNSTVTRTEERKALASIAGGEVRIVFVTPERLASPAFIDLLRQPDTPRLSLAVVDEAHCISQWGHDFRPAFLDIPVALDAVGRPPLLALTATATREVADDIVQSLRMREPNVVRTGIYRPNLQYRVVQTSAAGPQASSRATERKRAQLLTTLEAFEGAGIVYTATVAEAERIRDWLAERHGSEAVSRYHGKLTARVREAEQERFMSGEARIMVATNAFGMGIDRPDIRFIVHYQMPGSLDAYYQETGRAGRDGEAAHCVLLFDLNDRRIHQFFMAGRYPDAALAQRVCDTLAASRESSPGGLTLAQLREALPEAGAKVGSNKLDVCVKMLTEQRVLMRDRRRRIRLPDTAPARKAIEDAVQRFEEMSRRDKRVLERMIDYAQSGRCRWRLILEHFDDSGKVERCGHCDNCLHPPTAHALPPAQRASLPNAARRRREAAQRGWQVGERVRVARYGQGEVVLATGDQVVILFPNGTTRTFLAGYVKRA</sequence>
<evidence type="ECO:0000256" key="7">
    <source>
        <dbReference type="ARBA" id="ARBA00023125"/>
    </source>
</evidence>
<evidence type="ECO:0000313" key="15">
    <source>
        <dbReference type="EMBL" id="WQD80852.1"/>
    </source>
</evidence>
<dbReference type="Gene3D" id="3.40.50.300">
    <property type="entry name" value="P-loop containing nucleotide triphosphate hydrolases"/>
    <property type="match status" value="2"/>
</dbReference>
<protein>
    <recommendedName>
        <fullName evidence="11">ATP-dependent DNA helicase RecQ</fullName>
        <ecNumber evidence="10">5.6.2.4</ecNumber>
    </recommendedName>
    <alternativeName>
        <fullName evidence="12">DNA 3'-5' helicase RecQ</fullName>
    </alternativeName>
</protein>
<dbReference type="InterPro" id="IPR036388">
    <property type="entry name" value="WH-like_DNA-bd_sf"/>
</dbReference>
<name>A0ABZ0WTW4_9BURK</name>
<dbReference type="GO" id="GO:0016787">
    <property type="term" value="F:hydrolase activity"/>
    <property type="evidence" value="ECO:0007669"/>
    <property type="project" value="UniProtKB-KW"/>
</dbReference>
<proteinExistence type="inferred from homology"/>
<dbReference type="InterPro" id="IPR004589">
    <property type="entry name" value="DNA_helicase_ATP-dep_RecQ"/>
</dbReference>
<dbReference type="Pfam" id="PF00270">
    <property type="entry name" value="DEAD"/>
    <property type="match status" value="1"/>
</dbReference>
<dbReference type="SUPFAM" id="SSF52540">
    <property type="entry name" value="P-loop containing nucleoside triphosphate hydrolases"/>
    <property type="match status" value="1"/>
</dbReference>
<dbReference type="Pfam" id="PF00271">
    <property type="entry name" value="Helicase_C"/>
    <property type="match status" value="1"/>
</dbReference>
<keyword evidence="4 15" id="KW-0378">Hydrolase</keyword>
<gene>
    <name evidence="15" type="ORF">U0042_02170</name>
</gene>
<evidence type="ECO:0000256" key="11">
    <source>
        <dbReference type="ARBA" id="ARBA00044535"/>
    </source>
</evidence>
<keyword evidence="6" id="KW-0067">ATP-binding</keyword>
<dbReference type="NCBIfam" id="TIGR00614">
    <property type="entry name" value="recQ_fam"/>
    <property type="match status" value="1"/>
</dbReference>
<dbReference type="EMBL" id="CP139965">
    <property type="protein sequence ID" value="WQD80852.1"/>
    <property type="molecule type" value="Genomic_DNA"/>
</dbReference>
<evidence type="ECO:0000256" key="8">
    <source>
        <dbReference type="ARBA" id="ARBA00023235"/>
    </source>
</evidence>
<feature type="domain" description="Helicase C-terminal" evidence="14">
    <location>
        <begin position="226"/>
        <end position="377"/>
    </location>
</feature>
<evidence type="ECO:0000313" key="16">
    <source>
        <dbReference type="Proteomes" id="UP001325479"/>
    </source>
</evidence>
<dbReference type="InterPro" id="IPR014001">
    <property type="entry name" value="Helicase_ATP-bd"/>
</dbReference>
<dbReference type="SMART" id="SM00487">
    <property type="entry name" value="DEXDc"/>
    <property type="match status" value="1"/>
</dbReference>
<comment type="similarity">
    <text evidence="1">Belongs to the helicase family. RecQ subfamily.</text>
</comment>
<evidence type="ECO:0000259" key="13">
    <source>
        <dbReference type="PROSITE" id="PS51192"/>
    </source>
</evidence>
<organism evidence="15 16">
    <name type="scientific">Paraburkholderia kururiensis</name>
    <dbReference type="NCBI Taxonomy" id="984307"/>
    <lineage>
        <taxon>Bacteria</taxon>
        <taxon>Pseudomonadati</taxon>
        <taxon>Pseudomonadota</taxon>
        <taxon>Betaproteobacteria</taxon>
        <taxon>Burkholderiales</taxon>
        <taxon>Burkholderiaceae</taxon>
        <taxon>Paraburkholderia</taxon>
    </lineage>
</organism>
<evidence type="ECO:0000256" key="10">
    <source>
        <dbReference type="ARBA" id="ARBA00034808"/>
    </source>
</evidence>
<dbReference type="GO" id="GO:0003678">
    <property type="term" value="F:DNA helicase activity"/>
    <property type="evidence" value="ECO:0007669"/>
    <property type="project" value="UniProtKB-EC"/>
</dbReference>
<evidence type="ECO:0000256" key="4">
    <source>
        <dbReference type="ARBA" id="ARBA00022801"/>
    </source>
</evidence>
<comment type="catalytic activity">
    <reaction evidence="9">
        <text>Couples ATP hydrolysis with the unwinding of duplex DNA by translocating in the 3'-5' direction.</text>
        <dbReference type="EC" id="5.6.2.4"/>
    </reaction>
</comment>
<evidence type="ECO:0000256" key="2">
    <source>
        <dbReference type="ARBA" id="ARBA00022723"/>
    </source>
</evidence>
<keyword evidence="5 15" id="KW-0347">Helicase</keyword>
<dbReference type="Pfam" id="PF16124">
    <property type="entry name" value="RecQ_Zn_bind"/>
    <property type="match status" value="1"/>
</dbReference>